<keyword evidence="4 9" id="KW-0547">Nucleotide-binding</keyword>
<dbReference type="Gene3D" id="3.30.200.20">
    <property type="entry name" value="Phosphorylase Kinase, domain 1"/>
    <property type="match status" value="1"/>
</dbReference>
<evidence type="ECO:0000256" key="11">
    <source>
        <dbReference type="SAM" id="MobiDB-lite"/>
    </source>
</evidence>
<comment type="caution">
    <text evidence="14">The sequence shown here is derived from an EMBL/GenBank/DDBJ whole genome shotgun (WGS) entry which is preliminary data.</text>
</comment>
<dbReference type="InterPro" id="IPR000961">
    <property type="entry name" value="AGC-kinase_C"/>
</dbReference>
<dbReference type="GO" id="GO:0005829">
    <property type="term" value="C:cytosol"/>
    <property type="evidence" value="ECO:0007669"/>
    <property type="project" value="TreeGrafter"/>
</dbReference>
<keyword evidence="6 9" id="KW-0067">ATP-binding</keyword>
<proteinExistence type="inferred from homology"/>
<gene>
    <name evidence="14" type="ORF">PSTG_11839</name>
</gene>
<dbReference type="PROSITE" id="PS00108">
    <property type="entry name" value="PROTEIN_KINASE_ST"/>
    <property type="match status" value="1"/>
</dbReference>
<dbReference type="FunFam" id="1.10.510.10:FF:000005">
    <property type="entry name" value="cAMP-dependent protein kinase catalytic subunit alpha"/>
    <property type="match status" value="1"/>
</dbReference>
<dbReference type="AlphaFoldDB" id="A0A0L0V6C9"/>
<evidence type="ECO:0000256" key="7">
    <source>
        <dbReference type="ARBA" id="ARBA00047292"/>
    </source>
</evidence>
<dbReference type="GO" id="GO:0005524">
    <property type="term" value="F:ATP binding"/>
    <property type="evidence" value="ECO:0007669"/>
    <property type="project" value="UniProtKB-UniRule"/>
</dbReference>
<dbReference type="Gene3D" id="1.10.510.10">
    <property type="entry name" value="Transferase(Phosphotransferase) domain 1"/>
    <property type="match status" value="1"/>
</dbReference>
<dbReference type="InterPro" id="IPR000719">
    <property type="entry name" value="Prot_kinase_dom"/>
</dbReference>
<feature type="binding site" evidence="9">
    <location>
        <position position="114"/>
    </location>
    <ligand>
        <name>ATP</name>
        <dbReference type="ChEBI" id="CHEBI:30616"/>
    </ligand>
</feature>
<evidence type="ECO:0000256" key="3">
    <source>
        <dbReference type="ARBA" id="ARBA00022679"/>
    </source>
</evidence>
<evidence type="ECO:0000256" key="2">
    <source>
        <dbReference type="ARBA" id="ARBA00022527"/>
    </source>
</evidence>
<evidence type="ECO:0000313" key="15">
    <source>
        <dbReference type="Proteomes" id="UP000054564"/>
    </source>
</evidence>
<evidence type="ECO:0000256" key="1">
    <source>
        <dbReference type="ARBA" id="ARBA00012444"/>
    </source>
</evidence>
<dbReference type="GO" id="GO:0004691">
    <property type="term" value="F:cAMP-dependent protein kinase activity"/>
    <property type="evidence" value="ECO:0007669"/>
    <property type="project" value="UniProtKB-EC"/>
</dbReference>
<dbReference type="InterPro" id="IPR017441">
    <property type="entry name" value="Protein_kinase_ATP_BS"/>
</dbReference>
<comment type="catalytic activity">
    <reaction evidence="7">
        <text>L-threonyl-[protein] + ATP = O-phospho-L-threonyl-[protein] + ADP + H(+)</text>
        <dbReference type="Rhea" id="RHEA:46608"/>
        <dbReference type="Rhea" id="RHEA-COMP:11060"/>
        <dbReference type="Rhea" id="RHEA-COMP:11605"/>
        <dbReference type="ChEBI" id="CHEBI:15378"/>
        <dbReference type="ChEBI" id="CHEBI:30013"/>
        <dbReference type="ChEBI" id="CHEBI:30616"/>
        <dbReference type="ChEBI" id="CHEBI:61977"/>
        <dbReference type="ChEBI" id="CHEBI:456216"/>
        <dbReference type="EC" id="2.7.11.11"/>
    </reaction>
</comment>
<evidence type="ECO:0000256" key="10">
    <source>
        <dbReference type="RuleBase" id="RU000304"/>
    </source>
</evidence>
<evidence type="ECO:0000256" key="4">
    <source>
        <dbReference type="ARBA" id="ARBA00022741"/>
    </source>
</evidence>
<dbReference type="GO" id="GO:0005952">
    <property type="term" value="C:cAMP-dependent protein kinase complex"/>
    <property type="evidence" value="ECO:0007669"/>
    <property type="project" value="TreeGrafter"/>
</dbReference>
<dbReference type="SMART" id="SM00220">
    <property type="entry name" value="S_TKc"/>
    <property type="match status" value="1"/>
</dbReference>
<dbReference type="EC" id="2.7.11.11" evidence="1"/>
<evidence type="ECO:0000259" key="13">
    <source>
        <dbReference type="PROSITE" id="PS51285"/>
    </source>
</evidence>
<dbReference type="CDD" id="cd05580">
    <property type="entry name" value="STKc_PKA_like"/>
    <property type="match status" value="1"/>
</dbReference>
<keyword evidence="5 14" id="KW-0418">Kinase</keyword>
<evidence type="ECO:0000256" key="9">
    <source>
        <dbReference type="PROSITE-ProRule" id="PRU10141"/>
    </source>
</evidence>
<comment type="catalytic activity">
    <reaction evidence="8">
        <text>L-seryl-[protein] + ATP = O-phospho-L-seryl-[protein] + ADP + H(+)</text>
        <dbReference type="Rhea" id="RHEA:17989"/>
        <dbReference type="Rhea" id="RHEA-COMP:9863"/>
        <dbReference type="Rhea" id="RHEA-COMP:11604"/>
        <dbReference type="ChEBI" id="CHEBI:15378"/>
        <dbReference type="ChEBI" id="CHEBI:29999"/>
        <dbReference type="ChEBI" id="CHEBI:30616"/>
        <dbReference type="ChEBI" id="CHEBI:83421"/>
        <dbReference type="ChEBI" id="CHEBI:456216"/>
        <dbReference type="EC" id="2.7.11.11"/>
    </reaction>
</comment>
<dbReference type="EMBL" id="AJIL01000108">
    <property type="protein sequence ID" value="KNE94828.1"/>
    <property type="molecule type" value="Genomic_DNA"/>
</dbReference>
<dbReference type="PROSITE" id="PS00107">
    <property type="entry name" value="PROTEIN_KINASE_ATP"/>
    <property type="match status" value="1"/>
</dbReference>
<evidence type="ECO:0000259" key="12">
    <source>
        <dbReference type="PROSITE" id="PS50011"/>
    </source>
</evidence>
<organism evidence="14 15">
    <name type="scientific">Puccinia striiformis f. sp. tritici PST-78</name>
    <dbReference type="NCBI Taxonomy" id="1165861"/>
    <lineage>
        <taxon>Eukaryota</taxon>
        <taxon>Fungi</taxon>
        <taxon>Dikarya</taxon>
        <taxon>Basidiomycota</taxon>
        <taxon>Pucciniomycotina</taxon>
        <taxon>Pucciniomycetes</taxon>
        <taxon>Pucciniales</taxon>
        <taxon>Pucciniaceae</taxon>
        <taxon>Puccinia</taxon>
    </lineage>
</organism>
<comment type="similarity">
    <text evidence="10">Belongs to the protein kinase superfamily.</text>
</comment>
<dbReference type="OrthoDB" id="63267at2759"/>
<evidence type="ECO:0000313" key="14">
    <source>
        <dbReference type="EMBL" id="KNE94828.1"/>
    </source>
</evidence>
<protein>
    <recommendedName>
        <fullName evidence="1">cAMP-dependent protein kinase</fullName>
        <ecNumber evidence="1">2.7.11.11</ecNumber>
    </recommendedName>
</protein>
<name>A0A0L0V6C9_9BASI</name>
<reference evidence="15" key="1">
    <citation type="submission" date="2014-03" db="EMBL/GenBank/DDBJ databases">
        <title>The Genome Sequence of Puccinia striiformis f. sp. tritici PST-78.</title>
        <authorList>
            <consortium name="The Broad Institute Genome Sequencing Platform"/>
            <person name="Cuomo C."/>
            <person name="Hulbert S."/>
            <person name="Chen X."/>
            <person name="Walker B."/>
            <person name="Young S.K."/>
            <person name="Zeng Q."/>
            <person name="Gargeya S."/>
            <person name="Fitzgerald M."/>
            <person name="Haas B."/>
            <person name="Abouelleil A."/>
            <person name="Alvarado L."/>
            <person name="Arachchi H.M."/>
            <person name="Berlin A.M."/>
            <person name="Chapman S.B."/>
            <person name="Goldberg J."/>
            <person name="Griggs A."/>
            <person name="Gujja S."/>
            <person name="Hansen M."/>
            <person name="Howarth C."/>
            <person name="Imamovic A."/>
            <person name="Larimer J."/>
            <person name="McCowan C."/>
            <person name="Montmayeur A."/>
            <person name="Murphy C."/>
            <person name="Neiman D."/>
            <person name="Pearson M."/>
            <person name="Priest M."/>
            <person name="Roberts A."/>
            <person name="Saif S."/>
            <person name="Shea T."/>
            <person name="Sisk P."/>
            <person name="Sykes S."/>
            <person name="Wortman J."/>
            <person name="Nusbaum C."/>
            <person name="Birren B."/>
        </authorList>
    </citation>
    <scope>NUCLEOTIDE SEQUENCE [LARGE SCALE GENOMIC DNA]</scope>
    <source>
        <strain evidence="15">race PST-78</strain>
    </source>
</reference>
<dbReference type="PANTHER" id="PTHR24353:SF37">
    <property type="entry name" value="CAMP-DEPENDENT PROTEIN KINASE CATALYTIC SUBUNIT PRKX"/>
    <property type="match status" value="1"/>
</dbReference>
<dbReference type="PROSITE" id="PS50011">
    <property type="entry name" value="PROTEIN_KINASE_DOM"/>
    <property type="match status" value="1"/>
</dbReference>
<feature type="compositionally biased region" description="Low complexity" evidence="11">
    <location>
        <begin position="31"/>
        <end position="47"/>
    </location>
</feature>
<feature type="domain" description="AGC-kinase C-terminal" evidence="13">
    <location>
        <begin position="353"/>
        <end position="435"/>
    </location>
</feature>
<dbReference type="InterPro" id="IPR008271">
    <property type="entry name" value="Ser/Thr_kinase_AS"/>
</dbReference>
<feature type="domain" description="Protein kinase" evidence="12">
    <location>
        <begin position="79"/>
        <end position="352"/>
    </location>
</feature>
<accession>A0A0L0V6C9</accession>
<keyword evidence="2 10" id="KW-0723">Serine/threonine-protein kinase</keyword>
<evidence type="ECO:0000256" key="8">
    <source>
        <dbReference type="ARBA" id="ARBA00047454"/>
    </source>
</evidence>
<evidence type="ECO:0000256" key="5">
    <source>
        <dbReference type="ARBA" id="ARBA00022777"/>
    </source>
</evidence>
<dbReference type="PROSITE" id="PS51285">
    <property type="entry name" value="AGC_KINASE_CTER"/>
    <property type="match status" value="1"/>
</dbReference>
<evidence type="ECO:0000256" key="6">
    <source>
        <dbReference type="ARBA" id="ARBA00022840"/>
    </source>
</evidence>
<dbReference type="STRING" id="1165861.A0A0L0V6C9"/>
<keyword evidence="3" id="KW-0808">Transferase</keyword>
<dbReference type="Pfam" id="PF00069">
    <property type="entry name" value="Pkinase"/>
    <property type="match status" value="1"/>
</dbReference>
<feature type="region of interest" description="Disordered" evidence="11">
    <location>
        <begin position="22"/>
        <end position="47"/>
    </location>
</feature>
<dbReference type="SUPFAM" id="SSF56112">
    <property type="entry name" value="Protein kinase-like (PK-like)"/>
    <property type="match status" value="1"/>
</dbReference>
<dbReference type="SMART" id="SM00133">
    <property type="entry name" value="S_TK_X"/>
    <property type="match status" value="1"/>
</dbReference>
<sequence length="435" mass="49467">MAAISLAQDPFAFNHHHQTSYNNNSPLSTDSGHSSSLTLVSPSTSTDSFKQHHKLNYQEQQQQHVYCQGKQFGLSLRDFKVICTLGTGTFGKVLLVRLLDRPHPSKQDRYYAIKVLAKTQVVRLKQIEHVNSEKDLLATVSSKSTLSRFYVSLLCTFQDHLNLYLLQEFVEGGELFSHLRRAGKFSADTSKFYASNVVLAFEGLHSLDIIYRDLKPENLLLSMNGYLKLTDFGFAKKVANNGRTWTLCGTPEYLAPEIIQSKGHGKAADWWAFGILIYEMLAGHPPFFNPDCSAGPFEIYEKILAAQLHFPPTGNFDHHSIDLISRLLTVDRSKRIGNLKAGIQDIKNHPWFRGVDWDLLSKQIIPAPILPKLSNPGDPSNFDRYPNVELSDLPGFNQPIHHHRHLQTPYFHHHHPSPYSPIIDEDPYRHLFESF</sequence>
<dbReference type="PANTHER" id="PTHR24353">
    <property type="entry name" value="CYCLIC NUCLEOTIDE-DEPENDENT PROTEIN KINASE"/>
    <property type="match status" value="1"/>
</dbReference>
<dbReference type="InterPro" id="IPR011009">
    <property type="entry name" value="Kinase-like_dom_sf"/>
</dbReference>
<keyword evidence="15" id="KW-1185">Reference proteome</keyword>
<dbReference type="Proteomes" id="UP000054564">
    <property type="component" value="Unassembled WGS sequence"/>
</dbReference>